<evidence type="ECO:0000256" key="1">
    <source>
        <dbReference type="ARBA" id="ARBA00004168"/>
    </source>
</evidence>
<comment type="caution">
    <text evidence="9">The sequence shown here is derived from an EMBL/GenBank/DDBJ whole genome shotgun (WGS) entry which is preliminary data.</text>
</comment>
<keyword evidence="5" id="KW-0572">Peptidoglycan-anchor</keyword>
<dbReference type="SUPFAM" id="SSF56300">
    <property type="entry name" value="Metallo-dependent phosphatases"/>
    <property type="match status" value="1"/>
</dbReference>
<dbReference type="RefSeq" id="WP_144481062.1">
    <property type="nucleotide sequence ID" value="NZ_VNKI01000020.1"/>
</dbReference>
<keyword evidence="6" id="KW-0378">Hydrolase</keyword>
<keyword evidence="2" id="KW-0134">Cell wall</keyword>
<reference evidence="9 10" key="1">
    <citation type="submission" date="2019-07" db="EMBL/GenBank/DDBJ databases">
        <title>Genome assembly of Bacillus simplex strain GGC-P6A.</title>
        <authorList>
            <person name="Jennings M.E."/>
            <person name="Barton H.A."/>
        </authorList>
    </citation>
    <scope>NUCLEOTIDE SEQUENCE [LARGE SCALE GENOMIC DNA]</scope>
    <source>
        <strain evidence="9 10">GGC-P6A</strain>
    </source>
</reference>
<dbReference type="GO" id="GO:0008768">
    <property type="term" value="F:UDP-sugar diphosphatase activity"/>
    <property type="evidence" value="ECO:0007669"/>
    <property type="project" value="TreeGrafter"/>
</dbReference>
<dbReference type="PANTHER" id="PTHR11575:SF24">
    <property type="entry name" value="5'-NUCLEOTIDASE"/>
    <property type="match status" value="1"/>
</dbReference>
<dbReference type="AlphaFoldDB" id="A0A8B5XS05"/>
<proteinExistence type="inferred from homology"/>
<dbReference type="EMBL" id="VNKI01000020">
    <property type="protein sequence ID" value="TVX75943.1"/>
    <property type="molecule type" value="Genomic_DNA"/>
</dbReference>
<dbReference type="GO" id="GO:0009166">
    <property type="term" value="P:nucleotide catabolic process"/>
    <property type="evidence" value="ECO:0007669"/>
    <property type="project" value="InterPro"/>
</dbReference>
<sequence>MSKFQAISSLFILVFIIIFVSYKITAFSSNHSTTNHSTSNRYIQVQLLGVNDFHGQLNKYQMVSGTMAGGAEYLAAYLKKYIQKNSNTLLVHAGDMVGGSPPISSQFNDEPTIEFLNLLHFDVGTPGNHELDQGVNEMKRLIYGGFNKKTGYFQGANTSYISANIIDRKSGTPLLPPYVIKQVDGINIGFIGVVTKETNLYVAPENRKEVEITDEVSAINRTVKLLKEKGIKVIVILAHDAAKSDQTGANSSGALVEMAPKIDDEVDVIFAGHSHEYANTVVAGKLIVQAYSNGKAFSQVNLEIDPHTKNIVKKQAKVIVTSHHQLKPDKETVALLNKYRKRLGSYFNQIIGEMPEEITRKQDANGESPLAKMIAESEREAMGVEIAFVHQGEMRKSLKKGDITVEDLYTDLPFGHSVSKLILTGDQIKLALEQQWAKDYENRLQTVGLTYNWDPNAPIGNRIVSLKDMKGQEIQPNNEYEVAVSNYLASGGDNFTAFEQGRLVESGPQVVTALIRYIQHKYPHEIFLHSLKE</sequence>
<dbReference type="InterPro" id="IPR006179">
    <property type="entry name" value="5_nucleotidase/apyrase"/>
</dbReference>
<dbReference type="InterPro" id="IPR029052">
    <property type="entry name" value="Metallo-depent_PP-like"/>
</dbReference>
<dbReference type="FunFam" id="3.60.21.10:FF:000052">
    <property type="entry name" value="Endonuclease YhcR"/>
    <property type="match status" value="1"/>
</dbReference>
<evidence type="ECO:0000259" key="7">
    <source>
        <dbReference type="Pfam" id="PF00149"/>
    </source>
</evidence>
<evidence type="ECO:0000256" key="4">
    <source>
        <dbReference type="ARBA" id="ARBA00022729"/>
    </source>
</evidence>
<dbReference type="PRINTS" id="PR01607">
    <property type="entry name" value="APYRASEFAMLY"/>
</dbReference>
<evidence type="ECO:0000256" key="2">
    <source>
        <dbReference type="ARBA" id="ARBA00022512"/>
    </source>
</evidence>
<dbReference type="Gene3D" id="3.60.21.10">
    <property type="match status" value="1"/>
</dbReference>
<dbReference type="GO" id="GO:0008253">
    <property type="term" value="F:5'-nucleotidase activity"/>
    <property type="evidence" value="ECO:0007669"/>
    <property type="project" value="TreeGrafter"/>
</dbReference>
<dbReference type="InterPro" id="IPR008334">
    <property type="entry name" value="5'-Nucleotdase_C"/>
</dbReference>
<evidence type="ECO:0000256" key="3">
    <source>
        <dbReference type="ARBA" id="ARBA00022525"/>
    </source>
</evidence>
<comment type="subcellular location">
    <subcellularLocation>
        <location evidence="1">Secreted</location>
        <location evidence="1">Cell wall</location>
        <topology evidence="1">Peptidoglycan-anchor</topology>
    </subcellularLocation>
</comment>
<dbReference type="Pfam" id="PF02872">
    <property type="entry name" value="5_nucleotid_C"/>
    <property type="match status" value="1"/>
</dbReference>
<dbReference type="PANTHER" id="PTHR11575">
    <property type="entry name" value="5'-NUCLEOTIDASE-RELATED"/>
    <property type="match status" value="1"/>
</dbReference>
<dbReference type="InterPro" id="IPR036907">
    <property type="entry name" value="5'-Nucleotdase_C_sf"/>
</dbReference>
<name>A0A8B5XS05_9BACI</name>
<comment type="similarity">
    <text evidence="6">Belongs to the 5'-nucleotidase family.</text>
</comment>
<organism evidence="9 10">
    <name type="scientific">Peribacillus simplex</name>
    <dbReference type="NCBI Taxonomy" id="1478"/>
    <lineage>
        <taxon>Bacteria</taxon>
        <taxon>Bacillati</taxon>
        <taxon>Bacillota</taxon>
        <taxon>Bacilli</taxon>
        <taxon>Bacillales</taxon>
        <taxon>Bacillaceae</taxon>
        <taxon>Peribacillus</taxon>
    </lineage>
</organism>
<dbReference type="GO" id="GO:0030288">
    <property type="term" value="C:outer membrane-bounded periplasmic space"/>
    <property type="evidence" value="ECO:0007669"/>
    <property type="project" value="TreeGrafter"/>
</dbReference>
<gene>
    <name evidence="9" type="ORF">FQP34_26525</name>
</gene>
<keyword evidence="3" id="KW-0964">Secreted</keyword>
<evidence type="ECO:0000259" key="8">
    <source>
        <dbReference type="Pfam" id="PF02872"/>
    </source>
</evidence>
<evidence type="ECO:0000256" key="6">
    <source>
        <dbReference type="RuleBase" id="RU362119"/>
    </source>
</evidence>
<dbReference type="Gene3D" id="3.90.780.10">
    <property type="entry name" value="5'-Nucleotidase, C-terminal domain"/>
    <property type="match status" value="1"/>
</dbReference>
<dbReference type="GO" id="GO:0000166">
    <property type="term" value="F:nucleotide binding"/>
    <property type="evidence" value="ECO:0007669"/>
    <property type="project" value="UniProtKB-KW"/>
</dbReference>
<evidence type="ECO:0000313" key="10">
    <source>
        <dbReference type="Proteomes" id="UP000317770"/>
    </source>
</evidence>
<protein>
    <submittedName>
        <fullName evidence="9">Bifunctional metallophosphatase/5'-nucleotidase</fullName>
    </submittedName>
</protein>
<evidence type="ECO:0000313" key="9">
    <source>
        <dbReference type="EMBL" id="TVX75943.1"/>
    </source>
</evidence>
<keyword evidence="4" id="KW-0732">Signal</keyword>
<dbReference type="SUPFAM" id="SSF55816">
    <property type="entry name" value="5'-nucleotidase (syn. UDP-sugar hydrolase), C-terminal domain"/>
    <property type="match status" value="1"/>
</dbReference>
<dbReference type="Proteomes" id="UP000317770">
    <property type="component" value="Unassembled WGS sequence"/>
</dbReference>
<dbReference type="Pfam" id="PF00149">
    <property type="entry name" value="Metallophos"/>
    <property type="match status" value="1"/>
</dbReference>
<dbReference type="InterPro" id="IPR004843">
    <property type="entry name" value="Calcineurin-like_PHP"/>
</dbReference>
<keyword evidence="6" id="KW-0547">Nucleotide-binding</keyword>
<evidence type="ECO:0000256" key="5">
    <source>
        <dbReference type="ARBA" id="ARBA00023088"/>
    </source>
</evidence>
<feature type="domain" description="Calcineurin-like phosphoesterase" evidence="7">
    <location>
        <begin position="48"/>
        <end position="277"/>
    </location>
</feature>
<feature type="domain" description="5'-Nucleotidase C-terminal" evidence="8">
    <location>
        <begin position="351"/>
        <end position="499"/>
    </location>
</feature>
<accession>A0A8B5XS05</accession>